<sequence>MNNKLLGSISFALLIILFFSKYSHAQIIMHDSRGKDVFEFYKGGSLQATLVPTQVSMQLNYNLVLGSPYYFYVEGDTARKTVGASTSLSFVGKVTGGGANKGKPYDVINGLVRPSYRAEIGLQRNLNTFYNIKLIPRGNNFTHAGGMSVYLEYQNVNFYDTLSQIIDNKRPIIYGLHGHINLFHTKSGLFAISLSGDIYKSYNQDALTPFQERTQSTYIDPNVVSVGDVFGNIGAFDRVTAYRLRASLPIFVNEWISLTPYTSMYGYIDDEPKNLTGMALNLFNGSPAELKGSIVQGFGIGVDWLRDNNEWSSANVSLYGSLNLDLLRKSLVGRLYD</sequence>
<dbReference type="Proteomes" id="UP000182491">
    <property type="component" value="Unassembled WGS sequence"/>
</dbReference>
<gene>
    <name evidence="1" type="ORF">SAMN04487941_3060</name>
</gene>
<dbReference type="RefSeq" id="WP_068837998.1">
    <property type="nucleotide sequence ID" value="NZ_BMXC01000003.1"/>
</dbReference>
<name>A0A1I7JN96_9BACT</name>
<evidence type="ECO:0000313" key="1">
    <source>
        <dbReference type="EMBL" id="SFU86672.1"/>
    </source>
</evidence>
<evidence type="ECO:0000313" key="2">
    <source>
        <dbReference type="Proteomes" id="UP000182491"/>
    </source>
</evidence>
<reference evidence="2" key="1">
    <citation type="submission" date="2016-10" db="EMBL/GenBank/DDBJ databases">
        <authorList>
            <person name="Varghese N."/>
        </authorList>
    </citation>
    <scope>NUCLEOTIDE SEQUENCE [LARGE SCALE GENOMIC DNA]</scope>
    <source>
        <strain evidence="2">DSM 18820</strain>
    </source>
</reference>
<dbReference type="OrthoDB" id="9765204at2"/>
<proteinExistence type="predicted"/>
<evidence type="ECO:0008006" key="3">
    <source>
        <dbReference type="Google" id="ProtNLM"/>
    </source>
</evidence>
<dbReference type="EMBL" id="FPCA01000003">
    <property type="protein sequence ID" value="SFU86672.1"/>
    <property type="molecule type" value="Genomic_DNA"/>
</dbReference>
<organism evidence="1 2">
    <name type="scientific">Pontibacter akesuensis</name>
    <dbReference type="NCBI Taxonomy" id="388950"/>
    <lineage>
        <taxon>Bacteria</taxon>
        <taxon>Pseudomonadati</taxon>
        <taxon>Bacteroidota</taxon>
        <taxon>Cytophagia</taxon>
        <taxon>Cytophagales</taxon>
        <taxon>Hymenobacteraceae</taxon>
        <taxon>Pontibacter</taxon>
    </lineage>
</organism>
<keyword evidence="2" id="KW-1185">Reference proteome</keyword>
<dbReference type="AlphaFoldDB" id="A0A1I7JN96"/>
<accession>A0A1I7JN96</accession>
<protein>
    <recommendedName>
        <fullName evidence="3">MetA-pathway of phenol degradation</fullName>
    </recommendedName>
</protein>